<accession>A0A9D4UKJ6</accession>
<reference evidence="1" key="1">
    <citation type="submission" date="2021-01" db="EMBL/GenBank/DDBJ databases">
        <title>Adiantum capillus-veneris genome.</title>
        <authorList>
            <person name="Fang Y."/>
            <person name="Liao Q."/>
        </authorList>
    </citation>
    <scope>NUCLEOTIDE SEQUENCE</scope>
    <source>
        <strain evidence="1">H3</strain>
        <tissue evidence="1">Leaf</tissue>
    </source>
</reference>
<gene>
    <name evidence="1" type="ORF">GOP47_0015914</name>
</gene>
<evidence type="ECO:0000313" key="1">
    <source>
        <dbReference type="EMBL" id="KAI5069613.1"/>
    </source>
</evidence>
<evidence type="ECO:0000313" key="2">
    <source>
        <dbReference type="Proteomes" id="UP000886520"/>
    </source>
</evidence>
<protein>
    <submittedName>
        <fullName evidence="1">Uncharacterized protein</fullName>
    </submittedName>
</protein>
<keyword evidence="2" id="KW-1185">Reference proteome</keyword>
<name>A0A9D4UKJ6_ADICA</name>
<dbReference type="Proteomes" id="UP000886520">
    <property type="component" value="Chromosome 15"/>
</dbReference>
<comment type="caution">
    <text evidence="1">The sequence shown here is derived from an EMBL/GenBank/DDBJ whole genome shotgun (WGS) entry which is preliminary data.</text>
</comment>
<proteinExistence type="predicted"/>
<dbReference type="AlphaFoldDB" id="A0A9D4UKJ6"/>
<sequence>MRHLRGGIQLNLGTISMYGILFVQRNVQSDQVRRSSCERGASFAGSSRYFVSSLSYINEECMIFFFTLASKLFSLAMR</sequence>
<dbReference type="EMBL" id="JABFUD020000015">
    <property type="protein sequence ID" value="KAI5069613.1"/>
    <property type="molecule type" value="Genomic_DNA"/>
</dbReference>
<organism evidence="1 2">
    <name type="scientific">Adiantum capillus-veneris</name>
    <name type="common">Maidenhair fern</name>
    <dbReference type="NCBI Taxonomy" id="13818"/>
    <lineage>
        <taxon>Eukaryota</taxon>
        <taxon>Viridiplantae</taxon>
        <taxon>Streptophyta</taxon>
        <taxon>Embryophyta</taxon>
        <taxon>Tracheophyta</taxon>
        <taxon>Polypodiopsida</taxon>
        <taxon>Polypodiidae</taxon>
        <taxon>Polypodiales</taxon>
        <taxon>Pteridineae</taxon>
        <taxon>Pteridaceae</taxon>
        <taxon>Vittarioideae</taxon>
        <taxon>Adiantum</taxon>
    </lineage>
</organism>